<reference evidence="2 3" key="1">
    <citation type="submission" date="2018-03" db="EMBL/GenBank/DDBJ databases">
        <title>Genome sequence of Clostridium vincentii DSM 10228.</title>
        <authorList>
            <person name="Poehlein A."/>
            <person name="Daniel R."/>
        </authorList>
    </citation>
    <scope>NUCLEOTIDE SEQUENCE [LARGE SCALE GENOMIC DNA]</scope>
    <source>
        <strain evidence="2 3">DSM 10228</strain>
    </source>
</reference>
<feature type="transmembrane region" description="Helical" evidence="1">
    <location>
        <begin position="167"/>
        <end position="186"/>
    </location>
</feature>
<evidence type="ECO:0000313" key="2">
    <source>
        <dbReference type="EMBL" id="PRR83235.1"/>
    </source>
</evidence>
<feature type="transmembrane region" description="Helical" evidence="1">
    <location>
        <begin position="51"/>
        <end position="72"/>
    </location>
</feature>
<dbReference type="EMBL" id="PVXQ01000008">
    <property type="protein sequence ID" value="PRR83235.1"/>
    <property type="molecule type" value="Genomic_DNA"/>
</dbReference>
<keyword evidence="1" id="KW-0812">Transmembrane</keyword>
<dbReference type="Proteomes" id="UP000239471">
    <property type="component" value="Unassembled WGS sequence"/>
</dbReference>
<keyword evidence="3" id="KW-1185">Reference proteome</keyword>
<evidence type="ECO:0000256" key="1">
    <source>
        <dbReference type="SAM" id="Phobius"/>
    </source>
</evidence>
<keyword evidence="1" id="KW-0472">Membrane</keyword>
<keyword evidence="1" id="KW-1133">Transmembrane helix</keyword>
<accession>A0A2T0BH96</accession>
<comment type="caution">
    <text evidence="2">The sequence shown here is derived from an EMBL/GenBank/DDBJ whole genome shotgun (WGS) entry which is preliminary data.</text>
</comment>
<feature type="transmembrane region" description="Helical" evidence="1">
    <location>
        <begin position="213"/>
        <end position="236"/>
    </location>
</feature>
<gene>
    <name evidence="2" type="ORF">CLVI_10340</name>
</gene>
<feature type="transmembrane region" description="Helical" evidence="1">
    <location>
        <begin position="21"/>
        <end position="39"/>
    </location>
</feature>
<sequence length="242" mass="26946">MIKLFKLSVLELQKIFKTKGIYLGIVIAMLFSIAIGIQAKIAPESFNSKHVMSFFSTISNLVFMVYASKSLGDEFQLKTSTQLFTSKQSRVTIILSKILSIILLSLVMAIISAVIIILFKFVLKEQLTVTIVLSDLWVQIYTFAVYAFVVSTFAILVTTITLNTTSTIVTTLGAFFIAPSIIAMIIDKFPEFENELKLIPFYSADSLTAYHNVGLFGVILIIAFGIIVLISNIMLIKNMDLR</sequence>
<organism evidence="2 3">
    <name type="scientific">Clostridium vincentii</name>
    <dbReference type="NCBI Taxonomy" id="52704"/>
    <lineage>
        <taxon>Bacteria</taxon>
        <taxon>Bacillati</taxon>
        <taxon>Bacillota</taxon>
        <taxon>Clostridia</taxon>
        <taxon>Eubacteriales</taxon>
        <taxon>Clostridiaceae</taxon>
        <taxon>Clostridium</taxon>
    </lineage>
</organism>
<name>A0A2T0BH96_9CLOT</name>
<feature type="transmembrane region" description="Helical" evidence="1">
    <location>
        <begin position="93"/>
        <end position="119"/>
    </location>
</feature>
<protein>
    <submittedName>
        <fullName evidence="2">ABC-2 family transporter protein</fullName>
    </submittedName>
</protein>
<feature type="transmembrane region" description="Helical" evidence="1">
    <location>
        <begin position="139"/>
        <end position="160"/>
    </location>
</feature>
<dbReference type="Pfam" id="PF12730">
    <property type="entry name" value="ABC2_membrane_4"/>
    <property type="match status" value="1"/>
</dbReference>
<dbReference type="RefSeq" id="WP_170065597.1">
    <property type="nucleotide sequence ID" value="NZ_PVXQ01000008.1"/>
</dbReference>
<evidence type="ECO:0000313" key="3">
    <source>
        <dbReference type="Proteomes" id="UP000239471"/>
    </source>
</evidence>
<dbReference type="AlphaFoldDB" id="A0A2T0BH96"/>
<proteinExistence type="predicted"/>